<dbReference type="EMBL" id="JAACJM010000346">
    <property type="protein sequence ID" value="KAF5329118.1"/>
    <property type="molecule type" value="Genomic_DNA"/>
</dbReference>
<keyword evidence="1" id="KW-0732">Signal</keyword>
<dbReference type="Pfam" id="PF00095">
    <property type="entry name" value="WAP"/>
    <property type="match status" value="1"/>
</dbReference>
<name>A0A8H5BTP0_9AGAR</name>
<dbReference type="InterPro" id="IPR008197">
    <property type="entry name" value="WAP_dom"/>
</dbReference>
<dbReference type="GO" id="GO:0030414">
    <property type="term" value="F:peptidase inhibitor activity"/>
    <property type="evidence" value="ECO:0007669"/>
    <property type="project" value="InterPro"/>
</dbReference>
<feature type="signal peptide" evidence="1">
    <location>
        <begin position="1"/>
        <end position="25"/>
    </location>
</feature>
<dbReference type="AlphaFoldDB" id="A0A8H5BTP0"/>
<feature type="domain" description="WAP" evidence="2">
    <location>
        <begin position="26"/>
        <end position="50"/>
    </location>
</feature>
<dbReference type="Proteomes" id="UP000559256">
    <property type="component" value="Unassembled WGS sequence"/>
</dbReference>
<evidence type="ECO:0000313" key="4">
    <source>
        <dbReference type="Proteomes" id="UP000559256"/>
    </source>
</evidence>
<accession>A0A8H5BTP0</accession>
<sequence length="102" mass="10905">MQLKLNRIFVAVSVMLITVIGPSAAQNCQTFDDCPGSDVCCRLGAGGTCIALNKCVNVGDDGFDSPLPEGAIEENARLEPGNGMAWENHFFSVVKVYHDCVL</sequence>
<organism evidence="3 4">
    <name type="scientific">Tetrapyrgos nigripes</name>
    <dbReference type="NCBI Taxonomy" id="182062"/>
    <lineage>
        <taxon>Eukaryota</taxon>
        <taxon>Fungi</taxon>
        <taxon>Dikarya</taxon>
        <taxon>Basidiomycota</taxon>
        <taxon>Agaricomycotina</taxon>
        <taxon>Agaricomycetes</taxon>
        <taxon>Agaricomycetidae</taxon>
        <taxon>Agaricales</taxon>
        <taxon>Marasmiineae</taxon>
        <taxon>Marasmiaceae</taxon>
        <taxon>Tetrapyrgos</taxon>
    </lineage>
</organism>
<evidence type="ECO:0000259" key="2">
    <source>
        <dbReference type="Pfam" id="PF00095"/>
    </source>
</evidence>
<protein>
    <recommendedName>
        <fullName evidence="2">WAP domain-containing protein</fullName>
    </recommendedName>
</protein>
<proteinExistence type="predicted"/>
<reference evidence="3 4" key="1">
    <citation type="journal article" date="2020" name="ISME J.">
        <title>Uncovering the hidden diversity of litter-decomposition mechanisms in mushroom-forming fungi.</title>
        <authorList>
            <person name="Floudas D."/>
            <person name="Bentzer J."/>
            <person name="Ahren D."/>
            <person name="Johansson T."/>
            <person name="Persson P."/>
            <person name="Tunlid A."/>
        </authorList>
    </citation>
    <scope>NUCLEOTIDE SEQUENCE [LARGE SCALE GENOMIC DNA]</scope>
    <source>
        <strain evidence="3 4">CBS 291.85</strain>
    </source>
</reference>
<gene>
    <name evidence="3" type="ORF">D9758_017955</name>
</gene>
<comment type="caution">
    <text evidence="3">The sequence shown here is derived from an EMBL/GenBank/DDBJ whole genome shotgun (WGS) entry which is preliminary data.</text>
</comment>
<keyword evidence="4" id="KW-1185">Reference proteome</keyword>
<evidence type="ECO:0000256" key="1">
    <source>
        <dbReference type="SAM" id="SignalP"/>
    </source>
</evidence>
<evidence type="ECO:0000313" key="3">
    <source>
        <dbReference type="EMBL" id="KAF5329118.1"/>
    </source>
</evidence>
<feature type="chain" id="PRO_5034186830" description="WAP domain-containing protein" evidence="1">
    <location>
        <begin position="26"/>
        <end position="102"/>
    </location>
</feature>
<dbReference type="GO" id="GO:0005576">
    <property type="term" value="C:extracellular region"/>
    <property type="evidence" value="ECO:0007669"/>
    <property type="project" value="InterPro"/>
</dbReference>